<sequence>MKIRRSWFLLCLLAAAPVVYAQVRPDALQEYRSGNFQRAVAICTDEIRENPNNLDSHVVMCWSLIRLGRYEEAERYGRAGRIISRYDPRIIEILGEANYFQGRNSEALQLFQEYINLSPEGGRIDTVYYYMGEIYIRLGRFRHADISLSTAVHYLPGQADWWTRLAYARENAGELDSAVAAYERALSLNSQLSDARRGLERTRRALASR</sequence>
<dbReference type="KEGG" id="bhc:JFL75_11410"/>
<evidence type="ECO:0000256" key="3">
    <source>
        <dbReference type="PROSITE-ProRule" id="PRU00339"/>
    </source>
</evidence>
<dbReference type="InterPro" id="IPR019734">
    <property type="entry name" value="TPR_rpt"/>
</dbReference>
<proteinExistence type="predicted"/>
<name>A0A7T7XJK7_9SPIR</name>
<evidence type="ECO:0000256" key="1">
    <source>
        <dbReference type="ARBA" id="ARBA00022737"/>
    </source>
</evidence>
<keyword evidence="2 3" id="KW-0802">TPR repeat</keyword>
<feature type="repeat" description="TPR" evidence="3">
    <location>
        <begin position="88"/>
        <end position="121"/>
    </location>
</feature>
<dbReference type="PANTHER" id="PTHR44943">
    <property type="entry name" value="CELLULOSE SYNTHASE OPERON PROTEIN C"/>
    <property type="match status" value="1"/>
</dbReference>
<feature type="signal peptide" evidence="4">
    <location>
        <begin position="1"/>
        <end position="21"/>
    </location>
</feature>
<evidence type="ECO:0000256" key="2">
    <source>
        <dbReference type="ARBA" id="ARBA00022803"/>
    </source>
</evidence>
<evidence type="ECO:0000313" key="5">
    <source>
        <dbReference type="EMBL" id="QQO07556.1"/>
    </source>
</evidence>
<gene>
    <name evidence="5" type="ORF">JFL75_11410</name>
</gene>
<dbReference type="EMBL" id="CP067089">
    <property type="protein sequence ID" value="QQO07556.1"/>
    <property type="molecule type" value="Genomic_DNA"/>
</dbReference>
<dbReference type="Pfam" id="PF13432">
    <property type="entry name" value="TPR_16"/>
    <property type="match status" value="1"/>
</dbReference>
<evidence type="ECO:0000256" key="4">
    <source>
        <dbReference type="SAM" id="SignalP"/>
    </source>
</evidence>
<dbReference type="InterPro" id="IPR011990">
    <property type="entry name" value="TPR-like_helical_dom_sf"/>
</dbReference>
<dbReference type="AlphaFoldDB" id="A0A7T7XJK7"/>
<organism evidence="5 6">
    <name type="scientific">Breznakiella homolactica</name>
    <dbReference type="NCBI Taxonomy" id="2798577"/>
    <lineage>
        <taxon>Bacteria</taxon>
        <taxon>Pseudomonadati</taxon>
        <taxon>Spirochaetota</taxon>
        <taxon>Spirochaetia</taxon>
        <taxon>Spirochaetales</taxon>
        <taxon>Breznakiellaceae</taxon>
        <taxon>Breznakiella</taxon>
    </lineage>
</organism>
<keyword evidence="6" id="KW-1185">Reference proteome</keyword>
<dbReference type="PANTHER" id="PTHR44943:SF8">
    <property type="entry name" value="TPR REPEAT-CONTAINING PROTEIN MJ0263"/>
    <property type="match status" value="1"/>
</dbReference>
<dbReference type="Proteomes" id="UP000595917">
    <property type="component" value="Chromosome"/>
</dbReference>
<feature type="chain" id="PRO_5031036356" evidence="4">
    <location>
        <begin position="22"/>
        <end position="209"/>
    </location>
</feature>
<dbReference type="InterPro" id="IPR051685">
    <property type="entry name" value="Ycf3/AcsC/BcsC/TPR_MFPF"/>
</dbReference>
<dbReference type="PROSITE" id="PS50005">
    <property type="entry name" value="TPR"/>
    <property type="match status" value="2"/>
</dbReference>
<dbReference type="RefSeq" id="WP_215624862.1">
    <property type="nucleotide sequence ID" value="NZ_CP067089.2"/>
</dbReference>
<protein>
    <submittedName>
        <fullName evidence="5">Tetratricopeptide repeat protein</fullName>
    </submittedName>
</protein>
<reference evidence="5" key="1">
    <citation type="submission" date="2021-01" db="EMBL/GenBank/DDBJ databases">
        <title>Description of Breznakiella homolactica.</title>
        <authorList>
            <person name="Song Y."/>
            <person name="Brune A."/>
        </authorList>
    </citation>
    <scope>NUCLEOTIDE SEQUENCE</scope>
    <source>
        <strain evidence="5">RmG30</strain>
    </source>
</reference>
<dbReference type="SMART" id="SM00028">
    <property type="entry name" value="TPR"/>
    <property type="match status" value="3"/>
</dbReference>
<dbReference type="Gene3D" id="1.25.40.10">
    <property type="entry name" value="Tetratricopeptide repeat domain"/>
    <property type="match status" value="1"/>
</dbReference>
<keyword evidence="1" id="KW-0677">Repeat</keyword>
<keyword evidence="4" id="KW-0732">Signal</keyword>
<evidence type="ECO:0000313" key="6">
    <source>
        <dbReference type="Proteomes" id="UP000595917"/>
    </source>
</evidence>
<feature type="repeat" description="TPR" evidence="3">
    <location>
        <begin position="159"/>
        <end position="192"/>
    </location>
</feature>
<accession>A0A7T7XJK7</accession>
<dbReference type="SUPFAM" id="SSF48452">
    <property type="entry name" value="TPR-like"/>
    <property type="match status" value="1"/>
</dbReference>